<dbReference type="PANTHER" id="PTHR30477:SF23">
    <property type="entry name" value="HIGH-AFFINITY ZINC UPTAKE SYSTEM MEMBRANE PROTEIN ZNUB"/>
    <property type="match status" value="1"/>
</dbReference>
<dbReference type="InterPro" id="IPR037294">
    <property type="entry name" value="ABC_BtuC-like"/>
</dbReference>
<evidence type="ECO:0000256" key="14">
    <source>
        <dbReference type="SAM" id="Phobius"/>
    </source>
</evidence>
<evidence type="ECO:0000256" key="8">
    <source>
        <dbReference type="ARBA" id="ARBA00022906"/>
    </source>
</evidence>
<keyword evidence="9 14" id="KW-1133">Transmembrane helix</keyword>
<keyword evidence="16" id="KW-1185">Reference proteome</keyword>
<evidence type="ECO:0000256" key="1">
    <source>
        <dbReference type="ARBA" id="ARBA00002313"/>
    </source>
</evidence>
<evidence type="ECO:0000256" key="2">
    <source>
        <dbReference type="ARBA" id="ARBA00004651"/>
    </source>
</evidence>
<keyword evidence="7" id="KW-0862">Zinc</keyword>
<dbReference type="OrthoDB" id="9783937at2"/>
<feature type="transmembrane region" description="Helical" evidence="14">
    <location>
        <begin position="174"/>
        <end position="200"/>
    </location>
</feature>
<keyword evidence="11 14" id="KW-0472">Membrane</keyword>
<sequence length="260" mass="26086">MDDFLLRAALAGTGLILATAPLGCFVVWRRMAYFGDATGHAAILGVAIAVVLSLPLIVGVLATTVVFGALLFALTREGTSADTVLGVLSHALLAIGLVGVALAPGPRIDLEGLLFGDILAVRQMDVWLIWAGGAAVAAIIAARWNALLTATLGDDLARAGGIDPARDTALLTGLLALTVALALKMVGALLISALLIIPAAAARPFARSPEGMVALTAVLGLTSVLGGLGLSFVIDSPAGPSIIVAAAAMYAAARVAQAAR</sequence>
<evidence type="ECO:0000256" key="10">
    <source>
        <dbReference type="ARBA" id="ARBA00023065"/>
    </source>
</evidence>
<feature type="transmembrane region" description="Helical" evidence="14">
    <location>
        <begin position="40"/>
        <end position="73"/>
    </location>
</feature>
<keyword evidence="8" id="KW-0864">Zinc transport</keyword>
<evidence type="ECO:0000313" key="15">
    <source>
        <dbReference type="EMBL" id="SLN63083.1"/>
    </source>
</evidence>
<gene>
    <name evidence="15" type="primary">znuB</name>
    <name evidence="15" type="ORF">PAM7066_03160</name>
</gene>
<dbReference type="Proteomes" id="UP000193870">
    <property type="component" value="Unassembled WGS sequence"/>
</dbReference>
<dbReference type="Pfam" id="PF00950">
    <property type="entry name" value="ABC-3"/>
    <property type="match status" value="1"/>
</dbReference>
<dbReference type="Gene3D" id="1.10.3470.10">
    <property type="entry name" value="ABC transporter involved in vitamin B12 uptake, BtuC"/>
    <property type="match status" value="1"/>
</dbReference>
<feature type="transmembrane region" description="Helical" evidence="14">
    <location>
        <begin position="85"/>
        <end position="105"/>
    </location>
</feature>
<evidence type="ECO:0000256" key="5">
    <source>
        <dbReference type="ARBA" id="ARBA00022475"/>
    </source>
</evidence>
<evidence type="ECO:0000256" key="4">
    <source>
        <dbReference type="ARBA" id="ARBA00022448"/>
    </source>
</evidence>
<keyword evidence="10" id="KW-0406">Ion transport</keyword>
<dbReference type="AlphaFoldDB" id="A0A1Y5TFU0"/>
<comment type="similarity">
    <text evidence="3 13">Belongs to the ABC-3 integral membrane protein family.</text>
</comment>
<organism evidence="15 16">
    <name type="scientific">Palleronia marisminoris</name>
    <dbReference type="NCBI Taxonomy" id="315423"/>
    <lineage>
        <taxon>Bacteria</taxon>
        <taxon>Pseudomonadati</taxon>
        <taxon>Pseudomonadota</taxon>
        <taxon>Alphaproteobacteria</taxon>
        <taxon>Rhodobacterales</taxon>
        <taxon>Roseobacteraceae</taxon>
        <taxon>Palleronia</taxon>
    </lineage>
</organism>
<evidence type="ECO:0000256" key="11">
    <source>
        <dbReference type="ARBA" id="ARBA00023136"/>
    </source>
</evidence>
<evidence type="ECO:0000256" key="3">
    <source>
        <dbReference type="ARBA" id="ARBA00008034"/>
    </source>
</evidence>
<evidence type="ECO:0000256" key="6">
    <source>
        <dbReference type="ARBA" id="ARBA00022692"/>
    </source>
</evidence>
<dbReference type="InterPro" id="IPR001626">
    <property type="entry name" value="ABC_TroCD"/>
</dbReference>
<evidence type="ECO:0000313" key="16">
    <source>
        <dbReference type="Proteomes" id="UP000193870"/>
    </source>
</evidence>
<evidence type="ECO:0000256" key="7">
    <source>
        <dbReference type="ARBA" id="ARBA00022833"/>
    </source>
</evidence>
<keyword evidence="5" id="KW-1003">Cell membrane</keyword>
<dbReference type="SUPFAM" id="SSF81345">
    <property type="entry name" value="ABC transporter involved in vitamin B12 uptake, BtuC"/>
    <property type="match status" value="1"/>
</dbReference>
<dbReference type="PANTHER" id="PTHR30477">
    <property type="entry name" value="ABC-TRANSPORTER METAL-BINDING PROTEIN"/>
    <property type="match status" value="1"/>
</dbReference>
<keyword evidence="4 13" id="KW-0813">Transport</keyword>
<reference evidence="15 16" key="1">
    <citation type="submission" date="2017-03" db="EMBL/GenBank/DDBJ databases">
        <authorList>
            <person name="Afonso C.L."/>
            <person name="Miller P.J."/>
            <person name="Scott M.A."/>
            <person name="Spackman E."/>
            <person name="Goraichik I."/>
            <person name="Dimitrov K.M."/>
            <person name="Suarez D.L."/>
            <person name="Swayne D.E."/>
        </authorList>
    </citation>
    <scope>NUCLEOTIDE SEQUENCE [LARGE SCALE GENOMIC DNA]</scope>
    <source>
        <strain evidence="15 16">CECT 7066</strain>
    </source>
</reference>
<evidence type="ECO:0000256" key="12">
    <source>
        <dbReference type="ARBA" id="ARBA00040080"/>
    </source>
</evidence>
<dbReference type="GO" id="GO:0043190">
    <property type="term" value="C:ATP-binding cassette (ABC) transporter complex"/>
    <property type="evidence" value="ECO:0007669"/>
    <property type="project" value="InterPro"/>
</dbReference>
<comment type="subcellular location">
    <subcellularLocation>
        <location evidence="2 13">Cell membrane</location>
        <topology evidence="2 13">Multi-pass membrane protein</topology>
    </subcellularLocation>
</comment>
<protein>
    <recommendedName>
        <fullName evidence="12">High-affinity zinc uptake system membrane protein ZnuB</fullName>
    </recommendedName>
</protein>
<feature type="transmembrane region" description="Helical" evidence="14">
    <location>
        <begin position="212"/>
        <end position="232"/>
    </location>
</feature>
<feature type="transmembrane region" description="Helical" evidence="14">
    <location>
        <begin position="126"/>
        <end position="146"/>
    </location>
</feature>
<accession>A0A1Y5TFU0</accession>
<feature type="transmembrane region" description="Helical" evidence="14">
    <location>
        <begin position="6"/>
        <end position="28"/>
    </location>
</feature>
<evidence type="ECO:0000256" key="9">
    <source>
        <dbReference type="ARBA" id="ARBA00022989"/>
    </source>
</evidence>
<keyword evidence="6 13" id="KW-0812">Transmembrane</keyword>
<name>A0A1Y5TFU0_9RHOB</name>
<proteinExistence type="inferred from homology"/>
<dbReference type="RefSeq" id="WP_085855139.1">
    <property type="nucleotide sequence ID" value="NZ_FOPF01000011.1"/>
</dbReference>
<dbReference type="GO" id="GO:0055085">
    <property type="term" value="P:transmembrane transport"/>
    <property type="evidence" value="ECO:0007669"/>
    <property type="project" value="InterPro"/>
</dbReference>
<evidence type="ECO:0000256" key="13">
    <source>
        <dbReference type="RuleBase" id="RU003943"/>
    </source>
</evidence>
<dbReference type="EMBL" id="FWFV01000010">
    <property type="protein sequence ID" value="SLN63083.1"/>
    <property type="molecule type" value="Genomic_DNA"/>
</dbReference>
<dbReference type="STRING" id="315423.SAMN04488020_11185"/>
<dbReference type="GO" id="GO:0006829">
    <property type="term" value="P:zinc ion transport"/>
    <property type="evidence" value="ECO:0007669"/>
    <property type="project" value="UniProtKB-KW"/>
</dbReference>
<comment type="function">
    <text evidence="1">Involved in the high-affinity zinc uptake transport system.</text>
</comment>
<dbReference type="GO" id="GO:0010043">
    <property type="term" value="P:response to zinc ion"/>
    <property type="evidence" value="ECO:0007669"/>
    <property type="project" value="TreeGrafter"/>
</dbReference>